<evidence type="ECO:0000313" key="3">
    <source>
        <dbReference type="EMBL" id="MBD7964957.1"/>
    </source>
</evidence>
<evidence type="ECO:0000259" key="2">
    <source>
        <dbReference type="Pfam" id="PF20862"/>
    </source>
</evidence>
<reference evidence="3 4" key="1">
    <citation type="submission" date="2020-08" db="EMBL/GenBank/DDBJ databases">
        <title>A Genomic Blueprint of the Chicken Gut Microbiome.</title>
        <authorList>
            <person name="Gilroy R."/>
            <person name="Ravi A."/>
            <person name="Getino M."/>
            <person name="Pursley I."/>
            <person name="Horton D.L."/>
            <person name="Alikhan N.-F."/>
            <person name="Baker D."/>
            <person name="Gharbi K."/>
            <person name="Hall N."/>
            <person name="Watson M."/>
            <person name="Adriaenssens E.M."/>
            <person name="Foster-Nyarko E."/>
            <person name="Jarju S."/>
            <person name="Secka A."/>
            <person name="Antonio M."/>
            <person name="Oren A."/>
            <person name="Chaudhuri R."/>
            <person name="La Ragione R.M."/>
            <person name="Hildebrand F."/>
            <person name="Pallen M.J."/>
        </authorList>
    </citation>
    <scope>NUCLEOTIDE SEQUENCE [LARGE SCALE GENOMIC DNA]</scope>
    <source>
        <strain evidence="3 4">Sa2CUA10</strain>
    </source>
</reference>
<sequence>MSGNLSRKIDSALFSAFLLPGLLSFYFIYDYGFSEDLFILLIILFFTLVGNFFYAIPVSILIDWITKSIRRSQFFISGFLHIFFGFITIFIIERLNFFAITCAVLFFLSEEWQKRKKNPFNWIIVIKNGVVLVGIVTLAVYSSFLLEKWMEKETYEYYLIPANYEGEVTVIYNIKEEPVAKKMGKYNVIQVNDHGYALTSLRQAEGTIKNKYYFVDKNGEKVKIDEKCVHIGSSGSISNDEQEFHFLNLTVKKNGCTDDFYINGNMYGENHSLEIEEILQREGLGDFGY</sequence>
<feature type="transmembrane region" description="Helical" evidence="1">
    <location>
        <begin position="74"/>
        <end position="107"/>
    </location>
</feature>
<feature type="domain" description="DUF6843" evidence="2">
    <location>
        <begin position="153"/>
        <end position="260"/>
    </location>
</feature>
<dbReference type="Proteomes" id="UP000603641">
    <property type="component" value="Unassembled WGS sequence"/>
</dbReference>
<name>A0ABR8SN91_9BACL</name>
<proteinExistence type="predicted"/>
<comment type="caution">
    <text evidence="3">The sequence shown here is derived from an EMBL/GenBank/DDBJ whole genome shotgun (WGS) entry which is preliminary data.</text>
</comment>
<feature type="transmembrane region" description="Helical" evidence="1">
    <location>
        <begin position="37"/>
        <end position="62"/>
    </location>
</feature>
<protein>
    <recommendedName>
        <fullName evidence="2">DUF6843 domain-containing protein</fullName>
    </recommendedName>
</protein>
<dbReference type="RefSeq" id="WP_191754225.1">
    <property type="nucleotide sequence ID" value="NZ_JACSQM010000005.1"/>
</dbReference>
<dbReference type="EMBL" id="JACSQM010000005">
    <property type="protein sequence ID" value="MBD7964957.1"/>
    <property type="molecule type" value="Genomic_DNA"/>
</dbReference>
<dbReference type="InterPro" id="IPR049293">
    <property type="entry name" value="DUF6843"/>
</dbReference>
<keyword evidence="1" id="KW-0472">Membrane</keyword>
<gene>
    <name evidence="3" type="ORF">H9648_12920</name>
</gene>
<feature type="transmembrane region" description="Helical" evidence="1">
    <location>
        <begin position="12"/>
        <end position="31"/>
    </location>
</feature>
<keyword evidence="1" id="KW-0812">Transmembrane</keyword>
<keyword evidence="4" id="KW-1185">Reference proteome</keyword>
<evidence type="ECO:0000313" key="4">
    <source>
        <dbReference type="Proteomes" id="UP000603641"/>
    </source>
</evidence>
<accession>A0ABR8SN91</accession>
<evidence type="ECO:0000256" key="1">
    <source>
        <dbReference type="SAM" id="Phobius"/>
    </source>
</evidence>
<keyword evidence="1" id="KW-1133">Transmembrane helix</keyword>
<organism evidence="3 4">
    <name type="scientific">Fictibacillus norfolkensis</name>
    <dbReference type="NCBI Taxonomy" id="2762233"/>
    <lineage>
        <taxon>Bacteria</taxon>
        <taxon>Bacillati</taxon>
        <taxon>Bacillota</taxon>
        <taxon>Bacilli</taxon>
        <taxon>Bacillales</taxon>
        <taxon>Fictibacillaceae</taxon>
        <taxon>Fictibacillus</taxon>
    </lineage>
</organism>
<feature type="transmembrane region" description="Helical" evidence="1">
    <location>
        <begin position="119"/>
        <end position="141"/>
    </location>
</feature>
<dbReference type="Pfam" id="PF20862">
    <property type="entry name" value="DUF6843"/>
    <property type="match status" value="1"/>
</dbReference>